<dbReference type="Proteomes" id="UP001597375">
    <property type="component" value="Unassembled WGS sequence"/>
</dbReference>
<keyword evidence="3" id="KW-1185">Reference proteome</keyword>
<organism evidence="2 3">
    <name type="scientific">Luteolibacter algae</name>
    <dbReference type="NCBI Taxonomy" id="454151"/>
    <lineage>
        <taxon>Bacteria</taxon>
        <taxon>Pseudomonadati</taxon>
        <taxon>Verrucomicrobiota</taxon>
        <taxon>Verrucomicrobiia</taxon>
        <taxon>Verrucomicrobiales</taxon>
        <taxon>Verrucomicrobiaceae</taxon>
        <taxon>Luteolibacter</taxon>
    </lineage>
</organism>
<evidence type="ECO:0000259" key="1">
    <source>
        <dbReference type="Pfam" id="PF21948"/>
    </source>
</evidence>
<feature type="domain" description="BPL/LPL catalytic" evidence="1">
    <location>
        <begin position="19"/>
        <end position="177"/>
    </location>
</feature>
<dbReference type="PANTHER" id="PTHR43679">
    <property type="entry name" value="OCTANOYLTRANSFERASE LIPM-RELATED"/>
    <property type="match status" value="1"/>
</dbReference>
<dbReference type="InterPro" id="IPR045864">
    <property type="entry name" value="aa-tRNA-synth_II/BPL/LPL"/>
</dbReference>
<proteinExistence type="predicted"/>
<dbReference type="PANTHER" id="PTHR43679:SF2">
    <property type="entry name" value="OCTANOYL-[GCVH]:PROTEIN N-OCTANOYLTRANSFERASE"/>
    <property type="match status" value="1"/>
</dbReference>
<accession>A0ABW5D5W1</accession>
<evidence type="ECO:0000313" key="2">
    <source>
        <dbReference type="EMBL" id="MFD2255945.1"/>
    </source>
</evidence>
<dbReference type="Pfam" id="PF21948">
    <property type="entry name" value="LplA-B_cat"/>
    <property type="match status" value="1"/>
</dbReference>
<dbReference type="RefSeq" id="WP_386818758.1">
    <property type="nucleotide sequence ID" value="NZ_JBHUIT010000003.1"/>
</dbReference>
<dbReference type="InterPro" id="IPR004143">
    <property type="entry name" value="BPL_LPL_catalytic"/>
</dbReference>
<evidence type="ECO:0000313" key="3">
    <source>
        <dbReference type="Proteomes" id="UP001597375"/>
    </source>
</evidence>
<name>A0ABW5D5W1_9BACT</name>
<reference evidence="3" key="1">
    <citation type="journal article" date="2019" name="Int. J. Syst. Evol. Microbiol.">
        <title>The Global Catalogue of Microorganisms (GCM) 10K type strain sequencing project: providing services to taxonomists for standard genome sequencing and annotation.</title>
        <authorList>
            <consortium name="The Broad Institute Genomics Platform"/>
            <consortium name="The Broad Institute Genome Sequencing Center for Infectious Disease"/>
            <person name="Wu L."/>
            <person name="Ma J."/>
        </authorList>
    </citation>
    <scope>NUCLEOTIDE SEQUENCE [LARGE SCALE GENOMIC DNA]</scope>
    <source>
        <strain evidence="3">CGMCC 4.7106</strain>
    </source>
</reference>
<dbReference type="Gene3D" id="3.30.930.10">
    <property type="entry name" value="Bira Bifunctional Protein, Domain 2"/>
    <property type="match status" value="1"/>
</dbReference>
<dbReference type="SUPFAM" id="SSF55681">
    <property type="entry name" value="Class II aaRS and biotin synthetases"/>
    <property type="match status" value="1"/>
</dbReference>
<dbReference type="EMBL" id="JBHUIT010000003">
    <property type="protein sequence ID" value="MFD2255945.1"/>
    <property type="molecule type" value="Genomic_DNA"/>
</dbReference>
<dbReference type="InterPro" id="IPR050664">
    <property type="entry name" value="Octanoyltrans_LipM/LipL"/>
</dbReference>
<sequence length="222" mass="24778">MIFRDLELWIDPLRRSGPENMAVDEWLLEKQELPLLRVYQWDGNWGSIGYFGELAEAQYNMGDLKWVRRWTGGGVVDHRNDWTYSLMIPRGSAAARMKSAESYRVIHDVLVKVLSREGVMVALSGGVEKSGDLCFQNPVEFDVVGVEDGRKLAGAAQRRSKNGLLHQGSVALADGDNRAARGKAFAGCLAENWHEARISVDSARISELIGLKYGTATWLGRR</sequence>
<gene>
    <name evidence="2" type="ORF">ACFSSA_04580</name>
</gene>
<protein>
    <recommendedName>
        <fullName evidence="1">BPL/LPL catalytic domain-containing protein</fullName>
    </recommendedName>
</protein>
<comment type="caution">
    <text evidence="2">The sequence shown here is derived from an EMBL/GenBank/DDBJ whole genome shotgun (WGS) entry which is preliminary data.</text>
</comment>